<feature type="compositionally biased region" description="Low complexity" evidence="3">
    <location>
        <begin position="149"/>
        <end position="163"/>
    </location>
</feature>
<protein>
    <submittedName>
        <fullName evidence="5">ACBP-domain-containing protein</fullName>
    </submittedName>
</protein>
<feature type="compositionally biased region" description="Acidic residues" evidence="3">
    <location>
        <begin position="165"/>
        <end position="181"/>
    </location>
</feature>
<dbReference type="GO" id="GO:0006631">
    <property type="term" value="P:fatty acid metabolic process"/>
    <property type="evidence" value="ECO:0007669"/>
    <property type="project" value="TreeGrafter"/>
</dbReference>
<evidence type="ECO:0000313" key="5">
    <source>
        <dbReference type="EMBL" id="KLO15746.1"/>
    </source>
</evidence>
<gene>
    <name evidence="5" type="ORF">SCHPADRAFT_888287</name>
</gene>
<dbReference type="AlphaFoldDB" id="A0A0H2SF80"/>
<dbReference type="STRING" id="27342.A0A0H2SF80"/>
<keyword evidence="2" id="KW-0175">Coiled coil</keyword>
<dbReference type="InterPro" id="IPR000582">
    <property type="entry name" value="Acyl-CoA-binding_protein"/>
</dbReference>
<dbReference type="PANTHER" id="PTHR23310">
    <property type="entry name" value="ACYL-COA-BINDING PROTEIN, ACBP"/>
    <property type="match status" value="1"/>
</dbReference>
<dbReference type="EMBL" id="KQ085925">
    <property type="protein sequence ID" value="KLO15746.1"/>
    <property type="molecule type" value="Genomic_DNA"/>
</dbReference>
<sequence>MDDQARRVIDDQFDRAVEIVQGLPKSGPVQTGYEEKLAMYSLYKQATVGNVKGPRPALWDMLGRAKWDAWAKQKDVDPYQAKMAYVFELLKVLRKPEYDNQPIAQGFVAELESFNTMPTGTPRDDDDDGSSSSSESEAEQQRKLSQSFQNMQRRQMQARQIANPEDADDDDESSSDTDDDRDQVPEGFPQRNMHLAQSQNTSALGRPPSSMSSHRYQTPLGGSMIMSPPLPSGSGQARQRPQTMFIHPQSVQHLGVGGYGLPRPESDPTMSAHMSRPLPSTSQSLLPESQPMPIYETPSAFAASGATQVSGTTASSPHLVPVSGAASSSSTGNFGVISVPGSNSTTLLHHHYPANMYPGHPGHRAADPASRGSHIDLTTPGLAADPLSSFGGSGMRSAVERAVESVQAHLAALQERMEALETRTLVLSRSGQGSPYQGLGHSGQHTGGSPLASPYTSRMLLSDGTMRVARWWDFDEEYFDWEHMGLWSVVLAPLARMTKFLSSILGFLLARREREGLTRLSPGLIVLRRLLLDASFVLGLLFIGRRLWKRSGMRRQEVLKALRGVWTAITGSSAVGPARILIDKAV</sequence>
<dbReference type="PRINTS" id="PR00689">
    <property type="entry name" value="ACOABINDINGP"/>
</dbReference>
<evidence type="ECO:0000313" key="6">
    <source>
        <dbReference type="Proteomes" id="UP000053477"/>
    </source>
</evidence>
<dbReference type="InterPro" id="IPR022408">
    <property type="entry name" value="Acyl-CoA-binding_prot_CS"/>
</dbReference>
<dbReference type="InterPro" id="IPR035984">
    <property type="entry name" value="Acyl-CoA-binding_sf"/>
</dbReference>
<dbReference type="Gene3D" id="1.20.80.10">
    <property type="match status" value="1"/>
</dbReference>
<dbReference type="PROSITE" id="PS00880">
    <property type="entry name" value="ACB_1"/>
    <property type="match status" value="1"/>
</dbReference>
<evidence type="ECO:0000256" key="2">
    <source>
        <dbReference type="SAM" id="Coils"/>
    </source>
</evidence>
<dbReference type="PROSITE" id="PS51228">
    <property type="entry name" value="ACB_2"/>
    <property type="match status" value="1"/>
</dbReference>
<dbReference type="Proteomes" id="UP000053477">
    <property type="component" value="Unassembled WGS sequence"/>
</dbReference>
<evidence type="ECO:0000259" key="4">
    <source>
        <dbReference type="PROSITE" id="PS51228"/>
    </source>
</evidence>
<feature type="region of interest" description="Disordered" evidence="3">
    <location>
        <begin position="115"/>
        <end position="238"/>
    </location>
</feature>
<dbReference type="InParanoid" id="A0A0H2SF80"/>
<reference evidence="5 6" key="1">
    <citation type="submission" date="2015-04" db="EMBL/GenBank/DDBJ databases">
        <title>Complete genome sequence of Schizopora paradoxa KUC8140, a cosmopolitan wood degrader in East Asia.</title>
        <authorList>
            <consortium name="DOE Joint Genome Institute"/>
            <person name="Min B."/>
            <person name="Park H."/>
            <person name="Jang Y."/>
            <person name="Kim J.-J."/>
            <person name="Kim K.H."/>
            <person name="Pangilinan J."/>
            <person name="Lipzen A."/>
            <person name="Riley R."/>
            <person name="Grigoriev I.V."/>
            <person name="Spatafora J.W."/>
            <person name="Choi I.-G."/>
        </authorList>
    </citation>
    <scope>NUCLEOTIDE SEQUENCE [LARGE SCALE GENOMIC DNA]</scope>
    <source>
        <strain evidence="5 6">KUC8140</strain>
    </source>
</reference>
<organism evidence="5 6">
    <name type="scientific">Schizopora paradoxa</name>
    <dbReference type="NCBI Taxonomy" id="27342"/>
    <lineage>
        <taxon>Eukaryota</taxon>
        <taxon>Fungi</taxon>
        <taxon>Dikarya</taxon>
        <taxon>Basidiomycota</taxon>
        <taxon>Agaricomycotina</taxon>
        <taxon>Agaricomycetes</taxon>
        <taxon>Hymenochaetales</taxon>
        <taxon>Schizoporaceae</taxon>
        <taxon>Schizopora</taxon>
    </lineage>
</organism>
<keyword evidence="6" id="KW-1185">Reference proteome</keyword>
<evidence type="ECO:0000256" key="3">
    <source>
        <dbReference type="SAM" id="MobiDB-lite"/>
    </source>
</evidence>
<feature type="coiled-coil region" evidence="2">
    <location>
        <begin position="396"/>
        <end position="423"/>
    </location>
</feature>
<dbReference type="GO" id="GO:0000062">
    <property type="term" value="F:fatty-acyl-CoA binding"/>
    <property type="evidence" value="ECO:0007669"/>
    <property type="project" value="InterPro"/>
</dbReference>
<dbReference type="Pfam" id="PF00887">
    <property type="entry name" value="ACBP"/>
    <property type="match status" value="1"/>
</dbReference>
<feature type="domain" description="ACB" evidence="4">
    <location>
        <begin position="9"/>
        <end position="98"/>
    </location>
</feature>
<proteinExistence type="predicted"/>
<dbReference type="OrthoDB" id="346910at2759"/>
<accession>A0A0H2SF80</accession>
<keyword evidence="1" id="KW-0446">Lipid-binding</keyword>
<dbReference type="InterPro" id="IPR014352">
    <property type="entry name" value="FERM/acyl-CoA-bd_prot_sf"/>
</dbReference>
<feature type="region of interest" description="Disordered" evidence="3">
    <location>
        <begin position="264"/>
        <end position="285"/>
    </location>
</feature>
<dbReference type="PANTHER" id="PTHR23310:SF133">
    <property type="entry name" value="COA BINDING PROTEIN, PUTATIVE (AFU_ORTHOLOGUE AFUA_1G12300)-RELATED"/>
    <property type="match status" value="1"/>
</dbReference>
<evidence type="ECO:0000256" key="1">
    <source>
        <dbReference type="ARBA" id="ARBA00023121"/>
    </source>
</evidence>
<name>A0A0H2SF80_9AGAM</name>
<feature type="compositionally biased region" description="Polar residues" evidence="3">
    <location>
        <begin position="195"/>
        <end position="216"/>
    </location>
</feature>
<dbReference type="SUPFAM" id="SSF47027">
    <property type="entry name" value="Acyl-CoA binding protein"/>
    <property type="match status" value="1"/>
</dbReference>